<dbReference type="InterPro" id="IPR035476">
    <property type="entry name" value="SIS_PGI_1"/>
</dbReference>
<evidence type="ECO:0000256" key="1">
    <source>
        <dbReference type="ARBA" id="ARBA00006604"/>
    </source>
</evidence>
<evidence type="ECO:0000256" key="5">
    <source>
        <dbReference type="ARBA" id="ARBA00023235"/>
    </source>
</evidence>
<keyword evidence="9" id="KW-1185">Reference proteome</keyword>
<dbReference type="CDD" id="cd05015">
    <property type="entry name" value="SIS_PGI_1"/>
    <property type="match status" value="1"/>
</dbReference>
<dbReference type="GO" id="GO:0051156">
    <property type="term" value="P:glucose 6-phosphate metabolic process"/>
    <property type="evidence" value="ECO:0007669"/>
    <property type="project" value="TreeGrafter"/>
</dbReference>
<gene>
    <name evidence="6" type="primary">pgi</name>
    <name evidence="8" type="ordered locus">Deba_1918</name>
</gene>
<evidence type="ECO:0000256" key="3">
    <source>
        <dbReference type="ARBA" id="ARBA00022490"/>
    </source>
</evidence>
<feature type="active site" description="Proton donor" evidence="6">
    <location>
        <position position="295"/>
    </location>
</feature>
<evidence type="ECO:0000313" key="8">
    <source>
        <dbReference type="EMBL" id="ADK85283.1"/>
    </source>
</evidence>
<feature type="active site" evidence="6">
    <location>
        <position position="438"/>
    </location>
</feature>
<dbReference type="CDD" id="cd05016">
    <property type="entry name" value="SIS_PGI_2"/>
    <property type="match status" value="1"/>
</dbReference>
<dbReference type="Gene3D" id="3.40.50.10490">
    <property type="entry name" value="Glucose-6-phosphate isomerase like protein, domain 1"/>
    <property type="match status" value="2"/>
</dbReference>
<dbReference type="UniPathway" id="UPA00138"/>
<dbReference type="eggNOG" id="COG0166">
    <property type="taxonomic scope" value="Bacteria"/>
</dbReference>
<dbReference type="EMBL" id="CP002085">
    <property type="protein sequence ID" value="ADK85283.1"/>
    <property type="molecule type" value="Genomic_DNA"/>
</dbReference>
<dbReference type="GO" id="GO:0006094">
    <property type="term" value="P:gluconeogenesis"/>
    <property type="evidence" value="ECO:0007669"/>
    <property type="project" value="UniProtKB-UniRule"/>
</dbReference>
<dbReference type="UniPathway" id="UPA00109">
    <property type="reaction ID" value="UER00181"/>
</dbReference>
<sequence>MANQPVRLDYGFCAAERLGAAAGLDDAALARLQAEFERAMTVVSAQKAAGKLGFMDLPFMGQDGLAPILAEAKRLGEFCENFVVLGIGGSALGATAVDMALGGCLRHAFARPAGAMRLFVADNSDPRMFAALLDNLDPRATAFNVVSKSGSTAETMSQYLAARQMLEQKLGREEALRRLVFTTDPQAGYLRKIIAAGDDIAVLSVPPNVGGRYSVLSAVGLLPLACAGHDVAALLEGAAQMAGRCQSPVLGENPALMLAALAVESFRRGRNIFVMMPYASDLLGLAQWFGQLWAESLGKAKALDGAEVHVGQTPVAAVGATDQHSQLQLYMEGPQDKLICFLTIDDYGRDLTIPALHPELTGLSYLGGQTMSRLIKAEATATAAALARQGRPSLSLRLPRIDANVIGQVFYLLELATVAAGAALGIDPLDQPGVELGKQLTYGLMGRQGFEDQAAQVRAMDAGDRFLI</sequence>
<comment type="catalytic activity">
    <reaction evidence="6 7">
        <text>alpha-D-glucose 6-phosphate = beta-D-fructose 6-phosphate</text>
        <dbReference type="Rhea" id="RHEA:11816"/>
        <dbReference type="ChEBI" id="CHEBI:57634"/>
        <dbReference type="ChEBI" id="CHEBI:58225"/>
        <dbReference type="EC" id="5.3.1.9"/>
    </reaction>
</comment>
<reference evidence="8 9" key="1">
    <citation type="journal article" date="2010" name="Stand. Genomic Sci.">
        <title>Complete genome sequence of Desulfarculus baarsii type strain (2st14).</title>
        <authorList>
            <person name="Sun H."/>
            <person name="Spring S."/>
            <person name="Lapidus A."/>
            <person name="Davenport K."/>
            <person name="Del Rio T.G."/>
            <person name="Tice H."/>
            <person name="Nolan M."/>
            <person name="Copeland A."/>
            <person name="Cheng J.F."/>
            <person name="Lucas S."/>
            <person name="Tapia R."/>
            <person name="Goodwin L."/>
            <person name="Pitluck S."/>
            <person name="Ivanova N."/>
            <person name="Pagani I."/>
            <person name="Mavromatis K."/>
            <person name="Ovchinnikova G."/>
            <person name="Pati A."/>
            <person name="Chen A."/>
            <person name="Palaniappan K."/>
            <person name="Hauser L."/>
            <person name="Chang Y.J."/>
            <person name="Jeffries C.D."/>
            <person name="Detter J.C."/>
            <person name="Han C."/>
            <person name="Rohde M."/>
            <person name="Brambilla E."/>
            <person name="Goker M."/>
            <person name="Woyke T."/>
            <person name="Bristow J."/>
            <person name="Eisen J.A."/>
            <person name="Markowitz V."/>
            <person name="Hugenholtz P."/>
            <person name="Kyrpides N.C."/>
            <person name="Klenk H.P."/>
            <person name="Land M."/>
        </authorList>
    </citation>
    <scope>NUCLEOTIDE SEQUENCE [LARGE SCALE GENOMIC DNA]</scope>
    <source>
        <strain evidence="9">ATCC 33931 / DSM 2075 / LMG 7858 / VKM B-1802 / 2st14</strain>
    </source>
</reference>
<keyword evidence="4 6" id="KW-0324">Glycolysis</keyword>
<comment type="function">
    <text evidence="6">Catalyzes the reversible isomerization of glucose-6-phosphate to fructose-6-phosphate.</text>
</comment>
<dbReference type="PANTHER" id="PTHR11469">
    <property type="entry name" value="GLUCOSE-6-PHOSPHATE ISOMERASE"/>
    <property type="match status" value="1"/>
</dbReference>
<proteinExistence type="inferred from homology"/>
<comment type="pathway">
    <text evidence="6">Carbohydrate biosynthesis; gluconeogenesis.</text>
</comment>
<dbReference type="STRING" id="644282.Deba_1918"/>
<dbReference type="GO" id="GO:0004347">
    <property type="term" value="F:glucose-6-phosphate isomerase activity"/>
    <property type="evidence" value="ECO:0007669"/>
    <property type="project" value="UniProtKB-UniRule"/>
</dbReference>
<dbReference type="RefSeq" id="WP_013258724.1">
    <property type="nucleotide sequence ID" value="NC_014365.1"/>
</dbReference>
<comment type="subcellular location">
    <subcellularLocation>
        <location evidence="6">Cytoplasm</location>
    </subcellularLocation>
</comment>
<dbReference type="PRINTS" id="PR00662">
    <property type="entry name" value="G6PISOMERASE"/>
</dbReference>
<accession>E1QL18</accession>
<dbReference type="GO" id="GO:0006096">
    <property type="term" value="P:glycolytic process"/>
    <property type="evidence" value="ECO:0007669"/>
    <property type="project" value="UniProtKB-UniRule"/>
</dbReference>
<evidence type="ECO:0000256" key="2">
    <source>
        <dbReference type="ARBA" id="ARBA00022432"/>
    </source>
</evidence>
<dbReference type="EC" id="5.3.1.9" evidence="6"/>
<dbReference type="PROSITE" id="PS51463">
    <property type="entry name" value="P_GLUCOSE_ISOMERASE_3"/>
    <property type="match status" value="1"/>
</dbReference>
<dbReference type="HAMAP" id="MF_00473">
    <property type="entry name" value="G6P_isomerase"/>
    <property type="match status" value="1"/>
</dbReference>
<name>E1QL18_DESB2</name>
<evidence type="ECO:0000313" key="9">
    <source>
        <dbReference type="Proteomes" id="UP000009047"/>
    </source>
</evidence>
<dbReference type="GO" id="GO:0048029">
    <property type="term" value="F:monosaccharide binding"/>
    <property type="evidence" value="ECO:0007669"/>
    <property type="project" value="TreeGrafter"/>
</dbReference>
<evidence type="ECO:0000256" key="7">
    <source>
        <dbReference type="RuleBase" id="RU000612"/>
    </source>
</evidence>
<dbReference type="GO" id="GO:0097367">
    <property type="term" value="F:carbohydrate derivative binding"/>
    <property type="evidence" value="ECO:0007669"/>
    <property type="project" value="InterPro"/>
</dbReference>
<dbReference type="FunFam" id="3.40.50.10490:FF:000016">
    <property type="entry name" value="Glucose-6-phosphate isomerase"/>
    <property type="match status" value="1"/>
</dbReference>
<protein>
    <recommendedName>
        <fullName evidence="6">Glucose-6-phosphate isomerase</fullName>
        <shortName evidence="6">GPI</shortName>
        <ecNumber evidence="6">5.3.1.9</ecNumber>
    </recommendedName>
    <alternativeName>
        <fullName evidence="6">Phosphoglucose isomerase</fullName>
        <shortName evidence="6">PGI</shortName>
    </alternativeName>
    <alternativeName>
        <fullName evidence="6">Phosphohexose isomerase</fullName>
        <shortName evidence="6">PHI</shortName>
    </alternativeName>
</protein>
<dbReference type="AlphaFoldDB" id="E1QL18"/>
<keyword evidence="2 6" id="KW-0312">Gluconeogenesis</keyword>
<dbReference type="PANTHER" id="PTHR11469:SF1">
    <property type="entry name" value="GLUCOSE-6-PHOSPHATE ISOMERASE"/>
    <property type="match status" value="1"/>
</dbReference>
<dbReference type="InterPro" id="IPR046348">
    <property type="entry name" value="SIS_dom_sf"/>
</dbReference>
<keyword evidence="3 6" id="KW-0963">Cytoplasm</keyword>
<feature type="active site" evidence="6">
    <location>
        <position position="324"/>
    </location>
</feature>
<dbReference type="Proteomes" id="UP000009047">
    <property type="component" value="Chromosome"/>
</dbReference>
<comment type="similarity">
    <text evidence="1 6 7">Belongs to the GPI family.</text>
</comment>
<dbReference type="InterPro" id="IPR035482">
    <property type="entry name" value="SIS_PGI_2"/>
</dbReference>
<keyword evidence="5 6" id="KW-0413">Isomerase</keyword>
<dbReference type="Pfam" id="PF00342">
    <property type="entry name" value="PGI"/>
    <property type="match status" value="1"/>
</dbReference>
<evidence type="ECO:0000256" key="6">
    <source>
        <dbReference type="HAMAP-Rule" id="MF_00473"/>
    </source>
</evidence>
<comment type="pathway">
    <text evidence="6 7">Carbohydrate degradation; glycolysis; D-glyceraldehyde 3-phosphate and glycerone phosphate from D-glucose: step 2/4.</text>
</comment>
<organism evidence="8 9">
    <name type="scientific">Desulfarculus baarsii (strain ATCC 33931 / DSM 2075 / LMG 7858 / VKM B-1802 / 2st14)</name>
    <dbReference type="NCBI Taxonomy" id="644282"/>
    <lineage>
        <taxon>Bacteria</taxon>
        <taxon>Pseudomonadati</taxon>
        <taxon>Thermodesulfobacteriota</taxon>
        <taxon>Desulfarculia</taxon>
        <taxon>Desulfarculales</taxon>
        <taxon>Desulfarculaceae</taxon>
        <taxon>Desulfarculus</taxon>
    </lineage>
</organism>
<dbReference type="InterPro" id="IPR001672">
    <property type="entry name" value="G6P_Isomerase"/>
</dbReference>
<dbReference type="SUPFAM" id="SSF53697">
    <property type="entry name" value="SIS domain"/>
    <property type="match status" value="1"/>
</dbReference>
<dbReference type="KEGG" id="dbr:Deba_1918"/>
<dbReference type="HOGENOM" id="CLU_037303_1_0_7"/>
<evidence type="ECO:0000256" key="4">
    <source>
        <dbReference type="ARBA" id="ARBA00023152"/>
    </source>
</evidence>
<dbReference type="GO" id="GO:0005829">
    <property type="term" value="C:cytosol"/>
    <property type="evidence" value="ECO:0007669"/>
    <property type="project" value="TreeGrafter"/>
</dbReference>
<dbReference type="OrthoDB" id="140919at2"/>